<dbReference type="PROSITE" id="PS51975">
    <property type="entry name" value="RNASE_H_2"/>
    <property type="match status" value="1"/>
</dbReference>
<dbReference type="CDD" id="cd07181">
    <property type="entry name" value="RNase_HII_eukaryota_like"/>
    <property type="match status" value="1"/>
</dbReference>
<organism evidence="12 13">
    <name type="scientific">Clavelina lepadiformis</name>
    <name type="common">Light-bulb sea squirt</name>
    <name type="synonym">Ascidia lepadiformis</name>
    <dbReference type="NCBI Taxonomy" id="159417"/>
    <lineage>
        <taxon>Eukaryota</taxon>
        <taxon>Metazoa</taxon>
        <taxon>Chordata</taxon>
        <taxon>Tunicata</taxon>
        <taxon>Ascidiacea</taxon>
        <taxon>Aplousobranchia</taxon>
        <taxon>Clavelinidae</taxon>
        <taxon>Clavelina</taxon>
    </lineage>
</organism>
<evidence type="ECO:0000256" key="9">
    <source>
        <dbReference type="PROSITE-ProRule" id="PRU01319"/>
    </source>
</evidence>
<comment type="caution">
    <text evidence="12">The sequence shown here is derived from an EMBL/GenBank/DDBJ whole genome shotgun (WGS) entry which is preliminary data.</text>
</comment>
<reference evidence="12 13" key="1">
    <citation type="submission" date="2024-02" db="EMBL/GenBank/DDBJ databases">
        <authorList>
            <person name="Daric V."/>
            <person name="Darras S."/>
        </authorList>
    </citation>
    <scope>NUCLEOTIDE SEQUENCE [LARGE SCALE GENOMIC DNA]</scope>
</reference>
<accession>A0ABP0F7U5</accession>
<dbReference type="InterPro" id="IPR036397">
    <property type="entry name" value="RNaseH_sf"/>
</dbReference>
<dbReference type="InterPro" id="IPR023160">
    <property type="entry name" value="RNase_HII_hlx-loop-hlx_cap_dom"/>
</dbReference>
<dbReference type="NCBIfam" id="TIGR00729">
    <property type="entry name" value="ribonuclease HII"/>
    <property type="match status" value="1"/>
</dbReference>
<feature type="domain" description="RNase H type-2" evidence="11">
    <location>
        <begin position="33"/>
        <end position="256"/>
    </location>
</feature>
<comment type="similarity">
    <text evidence="3">Belongs to the RNase HII family. Eukaryotic subfamily.</text>
</comment>
<dbReference type="InterPro" id="IPR012337">
    <property type="entry name" value="RNaseH-like_sf"/>
</dbReference>
<evidence type="ECO:0000313" key="13">
    <source>
        <dbReference type="Proteomes" id="UP001642483"/>
    </source>
</evidence>
<keyword evidence="6 9" id="KW-0255">Endonuclease</keyword>
<comment type="function">
    <text evidence="8">Catalytic subunit of RNase HII, an endonuclease that specifically degrades the RNA of RNA:DNA hybrids. Participates in DNA replication, possibly by mediating the removal of lagging-strand Okazaki fragment RNA primers during DNA replication. Mediates the excision of single ribonucleotides from DNA:RNA duplexes.</text>
</comment>
<dbReference type="InterPro" id="IPR024567">
    <property type="entry name" value="RNase_HII/HIII_dom"/>
</dbReference>
<evidence type="ECO:0000256" key="8">
    <source>
        <dbReference type="ARBA" id="ARBA00024981"/>
    </source>
</evidence>
<sequence length="305" mass="34345">MRKLKMEVDAYMSKNDENYKFHSTFGEKLKCEPCILGIDEAGRGPVLGPMVYAACFCPVSSKEDLANMGCDDSKVLKEEQRETLFEKLNAATSDFIGWIIHILSPNYLSTSMLSRSKYNLNSISHDTAIDLVKTVTKLGVDVKEIYVDTVGPPDVYQAKLQRIFPQIKVTVEKKADAKYPVVSAASICAKVCRDKVVNEWVFSESPDIEKNYGSGYPSDPATKTWLRKNVDRIFGFPNFVRFSWSTASKILETEAVKVIWPDDDEEEGDAASNTPAITSFFAAKKTQEIRHAFFRNNKLIQVESF</sequence>
<keyword evidence="5 9" id="KW-0479">Metal-binding</keyword>
<protein>
    <recommendedName>
        <fullName evidence="10">Ribonuclease</fullName>
        <ecNumber evidence="10">3.1.26.4</ecNumber>
    </recommendedName>
</protein>
<evidence type="ECO:0000256" key="2">
    <source>
        <dbReference type="ARBA" id="ARBA00001946"/>
    </source>
</evidence>
<evidence type="ECO:0000256" key="1">
    <source>
        <dbReference type="ARBA" id="ARBA00000077"/>
    </source>
</evidence>
<keyword evidence="13" id="KW-1185">Reference proteome</keyword>
<dbReference type="SUPFAM" id="SSF53098">
    <property type="entry name" value="Ribonuclease H-like"/>
    <property type="match status" value="1"/>
</dbReference>
<evidence type="ECO:0000256" key="10">
    <source>
        <dbReference type="RuleBase" id="RU003515"/>
    </source>
</evidence>
<evidence type="ECO:0000256" key="7">
    <source>
        <dbReference type="ARBA" id="ARBA00022801"/>
    </source>
</evidence>
<comment type="cofactor">
    <cofactor evidence="9">
        <name>Mn(2+)</name>
        <dbReference type="ChEBI" id="CHEBI:29035"/>
    </cofactor>
    <cofactor evidence="9">
        <name>Mg(2+)</name>
        <dbReference type="ChEBI" id="CHEBI:18420"/>
    </cofactor>
    <text evidence="9">Manganese or magnesium. Binds 1 divalent metal ion per monomer in the absence of substrate. May bind a second metal ion after substrate binding.</text>
</comment>
<dbReference type="InterPro" id="IPR001352">
    <property type="entry name" value="RNase_HII/HIII"/>
</dbReference>
<name>A0ABP0F7U5_CLALP</name>
<evidence type="ECO:0000313" key="12">
    <source>
        <dbReference type="EMBL" id="CAK8675791.1"/>
    </source>
</evidence>
<dbReference type="Pfam" id="PF01351">
    <property type="entry name" value="RNase_HII"/>
    <property type="match status" value="1"/>
</dbReference>
<gene>
    <name evidence="12" type="ORF">CVLEPA_LOCUS5326</name>
</gene>
<dbReference type="Gene3D" id="3.30.420.10">
    <property type="entry name" value="Ribonuclease H-like superfamily/Ribonuclease H"/>
    <property type="match status" value="1"/>
</dbReference>
<evidence type="ECO:0000256" key="3">
    <source>
        <dbReference type="ARBA" id="ARBA00007058"/>
    </source>
</evidence>
<evidence type="ECO:0000256" key="6">
    <source>
        <dbReference type="ARBA" id="ARBA00022759"/>
    </source>
</evidence>
<feature type="binding site" evidence="9">
    <location>
        <position position="40"/>
    </location>
    <ligand>
        <name>a divalent metal cation</name>
        <dbReference type="ChEBI" id="CHEBI:60240"/>
    </ligand>
</feature>
<evidence type="ECO:0000256" key="5">
    <source>
        <dbReference type="ARBA" id="ARBA00022723"/>
    </source>
</evidence>
<comment type="cofactor">
    <cofactor evidence="2">
        <name>Mg(2+)</name>
        <dbReference type="ChEBI" id="CHEBI:18420"/>
    </cofactor>
</comment>
<feature type="binding site" evidence="9">
    <location>
        <position position="148"/>
    </location>
    <ligand>
        <name>a divalent metal cation</name>
        <dbReference type="ChEBI" id="CHEBI:60240"/>
    </ligand>
</feature>
<dbReference type="InterPro" id="IPR004649">
    <property type="entry name" value="RNase_H2_suA"/>
</dbReference>
<dbReference type="EC" id="3.1.26.4" evidence="10"/>
<feature type="binding site" evidence="9">
    <location>
        <position position="39"/>
    </location>
    <ligand>
        <name>a divalent metal cation</name>
        <dbReference type="ChEBI" id="CHEBI:60240"/>
    </ligand>
</feature>
<proteinExistence type="inferred from homology"/>
<dbReference type="EMBL" id="CAWYQH010000024">
    <property type="protein sequence ID" value="CAK8675791.1"/>
    <property type="molecule type" value="Genomic_DNA"/>
</dbReference>
<evidence type="ECO:0000256" key="4">
    <source>
        <dbReference type="ARBA" id="ARBA00022722"/>
    </source>
</evidence>
<evidence type="ECO:0000259" key="11">
    <source>
        <dbReference type="PROSITE" id="PS51975"/>
    </source>
</evidence>
<dbReference type="Proteomes" id="UP001642483">
    <property type="component" value="Unassembled WGS sequence"/>
</dbReference>
<comment type="catalytic activity">
    <reaction evidence="1 9 10">
        <text>Endonucleolytic cleavage to 5'-phosphomonoester.</text>
        <dbReference type="EC" id="3.1.26.4"/>
    </reaction>
</comment>
<comment type="function">
    <text evidence="10">Endonuclease that specifically degrades the RNA of RNA-DNA hybrids.</text>
</comment>
<keyword evidence="7 9" id="KW-0378">Hydrolase</keyword>
<dbReference type="Gene3D" id="1.10.10.460">
    <property type="entry name" value="Ribonuclease hii. Domain 2"/>
    <property type="match status" value="1"/>
</dbReference>
<keyword evidence="4 9" id="KW-0540">Nuclease</keyword>
<dbReference type="PANTHER" id="PTHR10954">
    <property type="entry name" value="RIBONUCLEASE H2 SUBUNIT A"/>
    <property type="match status" value="1"/>
</dbReference>
<dbReference type="PANTHER" id="PTHR10954:SF7">
    <property type="entry name" value="RIBONUCLEASE H2 SUBUNIT A"/>
    <property type="match status" value="1"/>
</dbReference>